<keyword evidence="2" id="KW-1185">Reference proteome</keyword>
<sequence>MQGDISMLAGFFEGPLFHFDEDGDWMNHSPTQAGEDLRLSTELVADLAAWDDEYQATYDDDYPPDSRFPSPEARAAWVERGKELAARIKQESPFVTSVDYQANGSYKNGECVI</sequence>
<evidence type="ECO:0000313" key="1">
    <source>
        <dbReference type="EMBL" id="ASO18909.1"/>
    </source>
</evidence>
<name>A0A221VZG3_9PSEU</name>
<accession>A0A221VZG3</accession>
<dbReference type="OrthoDB" id="3694201at2"/>
<protein>
    <submittedName>
        <fullName evidence="1">Uncharacterized protein</fullName>
    </submittedName>
</protein>
<reference evidence="1 2" key="1">
    <citation type="submission" date="2017-07" db="EMBL/GenBank/DDBJ databases">
        <title>Complete genome sequence of Actinoalloteichus hoggarensis DSM 45943, type strain of Actinoalloteichus hoggarensis.</title>
        <authorList>
            <person name="Ruckert C."/>
            <person name="Nouioui I."/>
            <person name="Willmese J."/>
            <person name="van Wezel G."/>
            <person name="Klenk H.-P."/>
            <person name="Kalinowski J."/>
            <person name="Zotchev S.B."/>
        </authorList>
    </citation>
    <scope>NUCLEOTIDE SEQUENCE [LARGE SCALE GENOMIC DNA]</scope>
    <source>
        <strain evidence="1 2">DSM 45943</strain>
    </source>
</reference>
<organism evidence="1 2">
    <name type="scientific">Actinoalloteichus hoggarensis</name>
    <dbReference type="NCBI Taxonomy" id="1470176"/>
    <lineage>
        <taxon>Bacteria</taxon>
        <taxon>Bacillati</taxon>
        <taxon>Actinomycetota</taxon>
        <taxon>Actinomycetes</taxon>
        <taxon>Pseudonocardiales</taxon>
        <taxon>Pseudonocardiaceae</taxon>
        <taxon>Actinoalloteichus</taxon>
    </lineage>
</organism>
<dbReference type="AlphaFoldDB" id="A0A221VZG3"/>
<dbReference type="EMBL" id="CP022521">
    <property type="protein sequence ID" value="ASO18909.1"/>
    <property type="molecule type" value="Genomic_DNA"/>
</dbReference>
<dbReference type="RefSeq" id="WP_093940519.1">
    <property type="nucleotide sequence ID" value="NZ_CP022521.1"/>
</dbReference>
<dbReference type="KEGG" id="ahg:AHOG_06285"/>
<evidence type="ECO:0000313" key="2">
    <source>
        <dbReference type="Proteomes" id="UP000204221"/>
    </source>
</evidence>
<gene>
    <name evidence="1" type="ORF">AHOG_06285</name>
</gene>
<dbReference type="Proteomes" id="UP000204221">
    <property type="component" value="Chromosome"/>
</dbReference>
<proteinExistence type="predicted"/>